<dbReference type="GO" id="GO:0016620">
    <property type="term" value="F:oxidoreductase activity, acting on the aldehyde or oxo group of donors, NAD or NADP as acceptor"/>
    <property type="evidence" value="ECO:0007669"/>
    <property type="project" value="InterPro"/>
</dbReference>
<dbReference type="EMBL" id="BMHA01000012">
    <property type="protein sequence ID" value="GGI08474.1"/>
    <property type="molecule type" value="Genomic_DNA"/>
</dbReference>
<dbReference type="InterPro" id="IPR016161">
    <property type="entry name" value="Ald_DH/histidinol_DH"/>
</dbReference>
<evidence type="ECO:0000256" key="3">
    <source>
        <dbReference type="ARBA" id="ARBA00023027"/>
    </source>
</evidence>
<dbReference type="InterPro" id="IPR016163">
    <property type="entry name" value="Ald_DH_C"/>
</dbReference>
<feature type="domain" description="Aldehyde dehydrogenase" evidence="4">
    <location>
        <begin position="18"/>
        <end position="477"/>
    </location>
</feature>
<name>A0A8J3ESZ3_9ACTN</name>
<dbReference type="Proteomes" id="UP000650511">
    <property type="component" value="Unassembled WGS sequence"/>
</dbReference>
<dbReference type="Gene3D" id="3.40.605.10">
    <property type="entry name" value="Aldehyde Dehydrogenase, Chain A, domain 1"/>
    <property type="match status" value="1"/>
</dbReference>
<sequence>MPFLDVDRWNSSRHLGRWEPAEGERTAVTDKATGQTLLEIPLATSDHLDTAVERARAAQAEWAARPFQERAEVFATAAALLQEHGDEFRPWFVRECGGTWMKADFEVELVTGELHHAAALLHQPQGHLLPTTQADRRSAVRRVPRGIVGVISPWNFPGELTMRSVAPALALGNAVVLKPATDTPVTGALLWIDLLRAAGLPDDLLHVLPGSGSEIGNAIVEHPDVDMVSFTGSTDVGRKIGEKAGANLIPVALELGGDNAFVVLEDADVEVAASAGAFGTFFHQGHICMAIGRHLVHESIAERYTDLLVEKAEALKVGNAFEDHDVTLGPITNASQLDTIDEIVRDTLDAGARLRTGGERDDPYYRPTVVDRVRPEHRLFREEHFGPVAVVTTFADDDEAVALANDTEYGFVAGIHAGTLTRARAIGDRLDVGMVHLNDQPVNDEAVAPFGGNRASGNGGRFGGFADFDEFTEWQWVTERDTPVAYPM</sequence>
<comment type="caution">
    <text evidence="5">The sequence shown here is derived from an EMBL/GenBank/DDBJ whole genome shotgun (WGS) entry which is preliminary data.</text>
</comment>
<dbReference type="PANTHER" id="PTHR42986">
    <property type="entry name" value="BENZALDEHYDE DEHYDROGENASE YFMT"/>
    <property type="match status" value="1"/>
</dbReference>
<evidence type="ECO:0000313" key="6">
    <source>
        <dbReference type="Proteomes" id="UP000650511"/>
    </source>
</evidence>
<keyword evidence="6" id="KW-1185">Reference proteome</keyword>
<evidence type="ECO:0000256" key="1">
    <source>
        <dbReference type="ARBA" id="ARBA00009986"/>
    </source>
</evidence>
<organism evidence="5 6">
    <name type="scientific">Egicoccus halophilus</name>
    <dbReference type="NCBI Taxonomy" id="1670830"/>
    <lineage>
        <taxon>Bacteria</taxon>
        <taxon>Bacillati</taxon>
        <taxon>Actinomycetota</taxon>
        <taxon>Nitriliruptoria</taxon>
        <taxon>Egicoccales</taxon>
        <taxon>Egicoccaceae</taxon>
        <taxon>Egicoccus</taxon>
    </lineage>
</organism>
<accession>A0A8J3ESZ3</accession>
<evidence type="ECO:0000313" key="5">
    <source>
        <dbReference type="EMBL" id="GGI08474.1"/>
    </source>
</evidence>
<reference evidence="5" key="1">
    <citation type="journal article" date="2014" name="Int. J. Syst. Evol. Microbiol.">
        <title>Complete genome sequence of Corynebacterium casei LMG S-19264T (=DSM 44701T), isolated from a smear-ripened cheese.</title>
        <authorList>
            <consortium name="US DOE Joint Genome Institute (JGI-PGF)"/>
            <person name="Walter F."/>
            <person name="Albersmeier A."/>
            <person name="Kalinowski J."/>
            <person name="Ruckert C."/>
        </authorList>
    </citation>
    <scope>NUCLEOTIDE SEQUENCE</scope>
    <source>
        <strain evidence="5">CGMCC 1.14988</strain>
    </source>
</reference>
<proteinExistence type="inferred from homology"/>
<comment type="similarity">
    <text evidence="1">Belongs to the aldehyde dehydrogenase family.</text>
</comment>
<dbReference type="FunFam" id="3.40.605.10:FF:000007">
    <property type="entry name" value="NAD/NADP-dependent betaine aldehyde dehydrogenase"/>
    <property type="match status" value="1"/>
</dbReference>
<dbReference type="Gene3D" id="3.40.309.10">
    <property type="entry name" value="Aldehyde Dehydrogenase, Chain A, domain 2"/>
    <property type="match status" value="1"/>
</dbReference>
<gene>
    <name evidence="5" type="primary">xylC</name>
    <name evidence="5" type="ORF">GCM10011354_29260</name>
</gene>
<dbReference type="Pfam" id="PF00171">
    <property type="entry name" value="Aldedh"/>
    <property type="match status" value="1"/>
</dbReference>
<dbReference type="CDD" id="cd07104">
    <property type="entry name" value="ALDH_BenzADH-like"/>
    <property type="match status" value="1"/>
</dbReference>
<dbReference type="InterPro" id="IPR016162">
    <property type="entry name" value="Ald_DH_N"/>
</dbReference>
<dbReference type="InterPro" id="IPR015590">
    <property type="entry name" value="Aldehyde_DH_dom"/>
</dbReference>
<dbReference type="AlphaFoldDB" id="A0A8J3ESZ3"/>
<protein>
    <submittedName>
        <fullName evidence="5">Benzaldehyde dehydrogenase</fullName>
    </submittedName>
</protein>
<dbReference type="PANTHER" id="PTHR42986:SF1">
    <property type="entry name" value="BENZALDEHYDE DEHYDROGENASE YFMT"/>
    <property type="match status" value="1"/>
</dbReference>
<evidence type="ECO:0000259" key="4">
    <source>
        <dbReference type="Pfam" id="PF00171"/>
    </source>
</evidence>
<reference evidence="5" key="2">
    <citation type="submission" date="2020-09" db="EMBL/GenBank/DDBJ databases">
        <authorList>
            <person name="Sun Q."/>
            <person name="Zhou Y."/>
        </authorList>
    </citation>
    <scope>NUCLEOTIDE SEQUENCE</scope>
    <source>
        <strain evidence="5">CGMCC 1.14988</strain>
    </source>
</reference>
<keyword evidence="2" id="KW-0560">Oxidoreductase</keyword>
<dbReference type="OrthoDB" id="6882680at2"/>
<dbReference type="SUPFAM" id="SSF53720">
    <property type="entry name" value="ALDH-like"/>
    <property type="match status" value="1"/>
</dbReference>
<dbReference type="RefSeq" id="WP_130650340.1">
    <property type="nucleotide sequence ID" value="NZ_BMHA01000012.1"/>
</dbReference>
<keyword evidence="3" id="KW-0520">NAD</keyword>
<evidence type="ECO:0000256" key="2">
    <source>
        <dbReference type="ARBA" id="ARBA00023002"/>
    </source>
</evidence>